<reference evidence="1 2" key="1">
    <citation type="journal article" date="2021" name="Elife">
        <title>Chloroplast acquisition without the gene transfer in kleptoplastic sea slugs, Plakobranchus ocellatus.</title>
        <authorList>
            <person name="Maeda T."/>
            <person name="Takahashi S."/>
            <person name="Yoshida T."/>
            <person name="Shimamura S."/>
            <person name="Takaki Y."/>
            <person name="Nagai Y."/>
            <person name="Toyoda A."/>
            <person name="Suzuki Y."/>
            <person name="Arimoto A."/>
            <person name="Ishii H."/>
            <person name="Satoh N."/>
            <person name="Nishiyama T."/>
            <person name="Hasebe M."/>
            <person name="Maruyama T."/>
            <person name="Minagawa J."/>
            <person name="Obokata J."/>
            <person name="Shigenobu S."/>
        </authorList>
    </citation>
    <scope>NUCLEOTIDE SEQUENCE [LARGE SCALE GENOMIC DNA]</scope>
</reference>
<accession>A0AAV3ZL38</accession>
<name>A0AAV3ZL38_9GAST</name>
<proteinExistence type="predicted"/>
<evidence type="ECO:0000313" key="1">
    <source>
        <dbReference type="EMBL" id="GFN95256.1"/>
    </source>
</evidence>
<organism evidence="1 2">
    <name type="scientific">Plakobranchus ocellatus</name>
    <dbReference type="NCBI Taxonomy" id="259542"/>
    <lineage>
        <taxon>Eukaryota</taxon>
        <taxon>Metazoa</taxon>
        <taxon>Spiralia</taxon>
        <taxon>Lophotrochozoa</taxon>
        <taxon>Mollusca</taxon>
        <taxon>Gastropoda</taxon>
        <taxon>Heterobranchia</taxon>
        <taxon>Euthyneura</taxon>
        <taxon>Panpulmonata</taxon>
        <taxon>Sacoglossa</taxon>
        <taxon>Placobranchoidea</taxon>
        <taxon>Plakobranchidae</taxon>
        <taxon>Plakobranchus</taxon>
    </lineage>
</organism>
<gene>
    <name evidence="1" type="ORF">PoB_002176200</name>
</gene>
<keyword evidence="2" id="KW-1185">Reference proteome</keyword>
<dbReference type="Proteomes" id="UP000735302">
    <property type="component" value="Unassembled WGS sequence"/>
</dbReference>
<dbReference type="EMBL" id="BLXT01002485">
    <property type="protein sequence ID" value="GFN95256.1"/>
    <property type="molecule type" value="Genomic_DNA"/>
</dbReference>
<evidence type="ECO:0000313" key="2">
    <source>
        <dbReference type="Proteomes" id="UP000735302"/>
    </source>
</evidence>
<comment type="caution">
    <text evidence="1">The sequence shown here is derived from an EMBL/GenBank/DDBJ whole genome shotgun (WGS) entry which is preliminary data.</text>
</comment>
<protein>
    <submittedName>
        <fullName evidence="1">Uncharacterized protein</fullName>
    </submittedName>
</protein>
<sequence length="87" mass="9838">MGTVDDITGRHKGGQSAVPRSLGMVAAKKQPSNHTLKEAARFKPDLAVAARFSHFCTLYITDFLKKRYFRKLKISELFLTKGHIIFE</sequence>
<dbReference type="AlphaFoldDB" id="A0AAV3ZL38"/>